<feature type="domain" description="Major facilitator superfamily (MFS) profile" evidence="4">
    <location>
        <begin position="98"/>
        <end position="504"/>
    </location>
</feature>
<dbReference type="GO" id="GO:0032218">
    <property type="term" value="P:riboflavin transport"/>
    <property type="evidence" value="ECO:0007669"/>
    <property type="project" value="TreeGrafter"/>
</dbReference>
<evidence type="ECO:0000313" key="5">
    <source>
        <dbReference type="EMBL" id="CCH44298.1"/>
    </source>
</evidence>
<feature type="transmembrane region" description="Helical" evidence="3">
    <location>
        <begin position="255"/>
        <end position="275"/>
    </location>
</feature>
<feature type="transmembrane region" description="Helical" evidence="3">
    <location>
        <begin position="136"/>
        <end position="159"/>
    </location>
</feature>
<dbReference type="InParanoid" id="K0KSK4"/>
<dbReference type="CDD" id="cd17352">
    <property type="entry name" value="MFS_MCT_SLC16"/>
    <property type="match status" value="1"/>
</dbReference>
<feature type="transmembrane region" description="Helical" evidence="3">
    <location>
        <begin position="166"/>
        <end position="183"/>
    </location>
</feature>
<feature type="transmembrane region" description="Helical" evidence="3">
    <location>
        <begin position="356"/>
        <end position="374"/>
    </location>
</feature>
<organism evidence="5 6">
    <name type="scientific">Wickerhamomyces ciferrii (strain ATCC 14091 / BCRC 22168 / CBS 111 / JCM 3599 / NBRC 0793 / NRRL Y-1031 F-60-10)</name>
    <name type="common">Yeast</name>
    <name type="synonym">Pichia ciferrii</name>
    <dbReference type="NCBI Taxonomy" id="1206466"/>
    <lineage>
        <taxon>Eukaryota</taxon>
        <taxon>Fungi</taxon>
        <taxon>Dikarya</taxon>
        <taxon>Ascomycota</taxon>
        <taxon>Saccharomycotina</taxon>
        <taxon>Saccharomycetes</taxon>
        <taxon>Phaffomycetales</taxon>
        <taxon>Wickerhamomycetaceae</taxon>
        <taxon>Wickerhamomyces</taxon>
    </lineage>
</organism>
<dbReference type="Gene3D" id="1.20.1250.20">
    <property type="entry name" value="MFS general substrate transporter like domains"/>
    <property type="match status" value="1"/>
</dbReference>
<keyword evidence="3" id="KW-1133">Transmembrane helix</keyword>
<evidence type="ECO:0000256" key="2">
    <source>
        <dbReference type="ARBA" id="ARBA00006727"/>
    </source>
</evidence>
<gene>
    <name evidence="5" type="ORF">BN7_3860</name>
</gene>
<keyword evidence="6" id="KW-1185">Reference proteome</keyword>
<sequence length="512" mass="56080">MADLLPVPKAFKKDDDGQETTVELTNLTGSSQYNHPTSNVAKGSGFTLHTNDAEAQSNDRALSESHPAVHEINENEDENVLLLDQDLEFPEGGLKPNLVVFGSFMGLVPVFGMTNSSGAIEAYVSSHQLANVGTSAVSWIFSINIFIAFSSSIFSGSFFDRNGARAPMLIGAILFSAGLFATGNSTTVYQFVLSYGVVNGLGLGMMMSPLIGVVSHYFKRNRATALSCATTGGSIGGIVFPLILRSLYPKVGFQWALRIVSFICLFCFALSLIFVKERFSNKVEHVVEEGDQEQRRSTKLKNFIKTYFLDIFDYKSLLEPKFLFCTLAVALSESSLFVIIINFPSYAIKRGFSENTSYLLITIVNTTGVLGRYIPGYIADKFLGGFNVVMLTLFGCLLISFILWLPFGYSLKILYSYAALYGFCSGSILSLSPVCCGQISRTDQFGKRFSTMYLIVSVVVLVCIPIGGAVIGDGSIDRYNKMIIYAGMLNVGGIISYFMCRYFCVGLKLCKF</sequence>
<evidence type="ECO:0000259" key="4">
    <source>
        <dbReference type="PROSITE" id="PS50850"/>
    </source>
</evidence>
<feature type="transmembrane region" description="Helical" evidence="3">
    <location>
        <begin position="98"/>
        <end position="116"/>
    </location>
</feature>
<keyword evidence="3" id="KW-0812">Transmembrane</keyword>
<feature type="transmembrane region" description="Helical" evidence="3">
    <location>
        <begin position="483"/>
        <end position="504"/>
    </location>
</feature>
<dbReference type="FunCoup" id="K0KSK4">
    <property type="interactions" value="193"/>
</dbReference>
<dbReference type="HOGENOM" id="CLU_001265_1_0_1"/>
<dbReference type="InterPro" id="IPR011701">
    <property type="entry name" value="MFS"/>
</dbReference>
<comment type="similarity">
    <text evidence="2">Belongs to the major facilitator superfamily. Monocarboxylate porter (TC 2.A.1.13) family.</text>
</comment>
<dbReference type="AlphaFoldDB" id="K0KSK4"/>
<comment type="caution">
    <text evidence="5">The sequence shown here is derived from an EMBL/GenBank/DDBJ whole genome shotgun (WGS) entry which is preliminary data.</text>
</comment>
<feature type="transmembrane region" description="Helical" evidence="3">
    <location>
        <begin position="223"/>
        <end position="243"/>
    </location>
</feature>
<dbReference type="Pfam" id="PF07690">
    <property type="entry name" value="MFS_1"/>
    <property type="match status" value="1"/>
</dbReference>
<dbReference type="PROSITE" id="PS50850">
    <property type="entry name" value="MFS"/>
    <property type="match status" value="1"/>
</dbReference>
<evidence type="ECO:0000256" key="1">
    <source>
        <dbReference type="ARBA" id="ARBA00004141"/>
    </source>
</evidence>
<dbReference type="EMBL" id="CAIF01000120">
    <property type="protein sequence ID" value="CCH44298.1"/>
    <property type="molecule type" value="Genomic_DNA"/>
</dbReference>
<dbReference type="Proteomes" id="UP000009328">
    <property type="component" value="Unassembled WGS sequence"/>
</dbReference>
<feature type="transmembrane region" description="Helical" evidence="3">
    <location>
        <begin position="386"/>
        <end position="407"/>
    </location>
</feature>
<protein>
    <submittedName>
        <fullName evidence="5">Riboflavin transporter</fullName>
    </submittedName>
</protein>
<dbReference type="InterPro" id="IPR020846">
    <property type="entry name" value="MFS_dom"/>
</dbReference>
<dbReference type="GO" id="GO:0016020">
    <property type="term" value="C:membrane"/>
    <property type="evidence" value="ECO:0007669"/>
    <property type="project" value="UniProtKB-SubCell"/>
</dbReference>
<dbReference type="eggNOG" id="KOG2504">
    <property type="taxonomic scope" value="Eukaryota"/>
</dbReference>
<name>K0KSK4_WICCF</name>
<feature type="transmembrane region" description="Helical" evidence="3">
    <location>
        <begin position="322"/>
        <end position="344"/>
    </location>
</feature>
<keyword evidence="3" id="KW-0472">Membrane</keyword>
<proteinExistence type="inferred from homology"/>
<evidence type="ECO:0000256" key="3">
    <source>
        <dbReference type="SAM" id="Phobius"/>
    </source>
</evidence>
<dbReference type="GO" id="GO:0022857">
    <property type="term" value="F:transmembrane transporter activity"/>
    <property type="evidence" value="ECO:0007669"/>
    <property type="project" value="InterPro"/>
</dbReference>
<evidence type="ECO:0000313" key="6">
    <source>
        <dbReference type="Proteomes" id="UP000009328"/>
    </source>
</evidence>
<dbReference type="PANTHER" id="PTHR11360:SF177">
    <property type="entry name" value="RIBOFLAVIN TRANSPORTER MCH5"/>
    <property type="match status" value="1"/>
</dbReference>
<feature type="transmembrane region" description="Helical" evidence="3">
    <location>
        <begin position="413"/>
        <end position="431"/>
    </location>
</feature>
<reference evidence="5 6" key="1">
    <citation type="journal article" date="2012" name="Eukaryot. Cell">
        <title>Draft genome sequence of Wickerhamomyces ciferrii NRRL Y-1031 F-60-10.</title>
        <authorList>
            <person name="Schneider J."/>
            <person name="Andrea H."/>
            <person name="Blom J."/>
            <person name="Jaenicke S."/>
            <person name="Ruckert C."/>
            <person name="Schorsch C."/>
            <person name="Szczepanowski R."/>
            <person name="Farwick M."/>
            <person name="Goesmann A."/>
            <person name="Puhler A."/>
            <person name="Schaffer S."/>
            <person name="Tauch A."/>
            <person name="Kohler T."/>
            <person name="Brinkrolf K."/>
        </authorList>
    </citation>
    <scope>NUCLEOTIDE SEQUENCE [LARGE SCALE GENOMIC DNA]</scope>
    <source>
        <strain evidence="6">ATCC 14091 / BCRC 22168 / CBS 111 / JCM 3599 / NBRC 0793 / NRRL Y-1031 F-60-10</strain>
    </source>
</reference>
<accession>K0KSK4</accession>
<dbReference type="InterPro" id="IPR036259">
    <property type="entry name" value="MFS_trans_sf"/>
</dbReference>
<feature type="transmembrane region" description="Helical" evidence="3">
    <location>
        <begin position="452"/>
        <end position="471"/>
    </location>
</feature>
<comment type="subcellular location">
    <subcellularLocation>
        <location evidence="1">Membrane</location>
        <topology evidence="1">Multi-pass membrane protein</topology>
    </subcellularLocation>
</comment>
<dbReference type="PANTHER" id="PTHR11360">
    <property type="entry name" value="MONOCARBOXYLATE TRANSPORTER"/>
    <property type="match status" value="1"/>
</dbReference>
<dbReference type="SUPFAM" id="SSF103473">
    <property type="entry name" value="MFS general substrate transporter"/>
    <property type="match status" value="1"/>
</dbReference>
<feature type="transmembrane region" description="Helical" evidence="3">
    <location>
        <begin position="189"/>
        <end position="211"/>
    </location>
</feature>
<dbReference type="InterPro" id="IPR050327">
    <property type="entry name" value="Proton-linked_MCT"/>
</dbReference>